<dbReference type="GO" id="GO:0004177">
    <property type="term" value="F:aminopeptidase activity"/>
    <property type="evidence" value="ECO:0007669"/>
    <property type="project" value="TreeGrafter"/>
</dbReference>
<dbReference type="HOGENOM" id="CLU_063037_0_1_0"/>
<keyword evidence="1" id="KW-0812">Transmembrane</keyword>
<evidence type="ECO:0000256" key="1">
    <source>
        <dbReference type="SAM" id="Phobius"/>
    </source>
</evidence>
<dbReference type="GO" id="GO:0008237">
    <property type="term" value="F:metallopeptidase activity"/>
    <property type="evidence" value="ECO:0007669"/>
    <property type="project" value="InterPro"/>
</dbReference>
<protein>
    <recommendedName>
        <fullName evidence="4">Zinc-dependent peptidase</fullName>
    </recommendedName>
</protein>
<reference evidence="3" key="1">
    <citation type="submission" date="2009-09" db="EMBL/GenBank/DDBJ databases">
        <title>The complete chromosome of Sebaldella termitidis ATCC 33386.</title>
        <authorList>
            <consortium name="US DOE Joint Genome Institute (JGI-PGF)"/>
            <person name="Lucas S."/>
            <person name="Copeland A."/>
            <person name="Lapidus A."/>
            <person name="Glavina del Rio T."/>
            <person name="Dalin E."/>
            <person name="Tice H."/>
            <person name="Bruce D."/>
            <person name="Goodwin L."/>
            <person name="Pitluck S."/>
            <person name="Kyrpides N."/>
            <person name="Mavromatis K."/>
            <person name="Ivanova N."/>
            <person name="Mikhailova N."/>
            <person name="Sims D."/>
            <person name="Meincke L."/>
            <person name="Brettin T."/>
            <person name="Detter J.C."/>
            <person name="Han C."/>
            <person name="Larimer F."/>
            <person name="Land M."/>
            <person name="Hauser L."/>
            <person name="Markowitz V."/>
            <person name="Cheng J.F."/>
            <person name="Hugenholtz P."/>
            <person name="Woyke T."/>
            <person name="Wu D."/>
            <person name="Eisen J.A."/>
        </authorList>
    </citation>
    <scope>NUCLEOTIDE SEQUENCE [LARGE SCALE GENOMIC DNA]</scope>
    <source>
        <strain evidence="3">ATCC 33386 / NCTC 11300</strain>
    </source>
</reference>
<dbReference type="eggNOG" id="COG3228">
    <property type="taxonomic scope" value="Bacteria"/>
</dbReference>
<organism evidence="2 3">
    <name type="scientific">Sebaldella termitidis (strain ATCC 33386 / NCTC 11300)</name>
    <dbReference type="NCBI Taxonomy" id="526218"/>
    <lineage>
        <taxon>Bacteria</taxon>
        <taxon>Fusobacteriati</taxon>
        <taxon>Fusobacteriota</taxon>
        <taxon>Fusobacteriia</taxon>
        <taxon>Fusobacteriales</taxon>
        <taxon>Leptotrichiaceae</taxon>
        <taxon>Sebaldella</taxon>
    </lineage>
</organism>
<dbReference type="Pfam" id="PF06167">
    <property type="entry name" value="Peptidase_M90"/>
    <property type="match status" value="1"/>
</dbReference>
<proteinExistence type="predicted"/>
<dbReference type="RefSeq" id="WP_012861644.1">
    <property type="nucleotide sequence ID" value="NC_013517.1"/>
</dbReference>
<keyword evidence="1" id="KW-1133">Transmembrane helix</keyword>
<evidence type="ECO:0000313" key="3">
    <source>
        <dbReference type="Proteomes" id="UP000000845"/>
    </source>
</evidence>
<evidence type="ECO:0000313" key="2">
    <source>
        <dbReference type="EMBL" id="ACZ09050.1"/>
    </source>
</evidence>
<sequence length="270" mass="31308">MDIFFLIIVLIILFILIGIFVKRRSVKIQYIKMKLSKSERKGIIESVFHKNFLFYEHLNNTFKEKLITDSYILSELIDIDSIGIKITDEIKYTIFGLAGLLILGDENPNYFPNLTSVVVYPKMYISDQKGQNKSVNLGESWNFGVVVLSWCDVVNGAQNFSDGHNGALHEFAHQLDQQSGQADGIPANLNTDYYTWKNTFDKEYNNLIKEMENAEYDSIDFYGTTNKAEFFAVSTETFFEKPALMKAEHPELYNLLVRYYKIDPEKIFFR</sequence>
<dbReference type="SUPFAM" id="SSF55486">
    <property type="entry name" value="Metalloproteases ('zincins'), catalytic domain"/>
    <property type="match status" value="1"/>
</dbReference>
<dbReference type="STRING" id="526218.Sterm_2196"/>
<dbReference type="Gene3D" id="1.10.472.150">
    <property type="entry name" value="Glucose-regulated metallo-peptidase M90, N-terminal domain"/>
    <property type="match status" value="1"/>
</dbReference>
<dbReference type="InterPro" id="IPR010384">
    <property type="entry name" value="MtfA_fam"/>
</dbReference>
<dbReference type="InterPro" id="IPR024079">
    <property type="entry name" value="MetalloPept_cat_dom_sf"/>
</dbReference>
<dbReference type="Gene3D" id="3.40.390.10">
    <property type="entry name" value="Collagenase (Catalytic Domain)"/>
    <property type="match status" value="1"/>
</dbReference>
<gene>
    <name evidence="2" type="ordered locus">Sterm_2196</name>
</gene>
<feature type="transmembrane region" description="Helical" evidence="1">
    <location>
        <begin position="6"/>
        <end position="23"/>
    </location>
</feature>
<reference evidence="2 3" key="2">
    <citation type="journal article" date="2010" name="Stand. Genomic Sci.">
        <title>Complete genome sequence of Sebaldella termitidis type strain (NCTC 11300).</title>
        <authorList>
            <person name="Harmon-Smith M."/>
            <person name="Celia L."/>
            <person name="Chertkov O."/>
            <person name="Lapidus A."/>
            <person name="Copeland A."/>
            <person name="Glavina Del Rio T."/>
            <person name="Nolan M."/>
            <person name="Lucas S."/>
            <person name="Tice H."/>
            <person name="Cheng J.F."/>
            <person name="Han C."/>
            <person name="Detter J.C."/>
            <person name="Bruce D."/>
            <person name="Goodwin L."/>
            <person name="Pitluck S."/>
            <person name="Pati A."/>
            <person name="Liolios K."/>
            <person name="Ivanova N."/>
            <person name="Mavromatis K."/>
            <person name="Mikhailova N."/>
            <person name="Chen A."/>
            <person name="Palaniappan K."/>
            <person name="Land M."/>
            <person name="Hauser L."/>
            <person name="Chang Y.J."/>
            <person name="Jeffries C.D."/>
            <person name="Brettin T."/>
            <person name="Goker M."/>
            <person name="Beck B."/>
            <person name="Bristow J."/>
            <person name="Eisen J.A."/>
            <person name="Markowitz V."/>
            <person name="Hugenholtz P."/>
            <person name="Kyrpides N.C."/>
            <person name="Klenk H.P."/>
            <person name="Chen F."/>
        </authorList>
    </citation>
    <scope>NUCLEOTIDE SEQUENCE [LARGE SCALE GENOMIC DNA]</scope>
    <source>
        <strain evidence="3">ATCC 33386 / NCTC 11300</strain>
    </source>
</reference>
<evidence type="ECO:0008006" key="4">
    <source>
        <dbReference type="Google" id="ProtNLM"/>
    </source>
</evidence>
<keyword evidence="3" id="KW-1185">Reference proteome</keyword>
<dbReference type="PANTHER" id="PTHR30164">
    <property type="entry name" value="MTFA PEPTIDASE"/>
    <property type="match status" value="1"/>
</dbReference>
<accession>D1AKD4</accession>
<dbReference type="GO" id="GO:0005829">
    <property type="term" value="C:cytosol"/>
    <property type="evidence" value="ECO:0007669"/>
    <property type="project" value="TreeGrafter"/>
</dbReference>
<dbReference type="KEGG" id="str:Sterm_2196"/>
<dbReference type="PANTHER" id="PTHR30164:SF2">
    <property type="entry name" value="PROTEIN MTFA"/>
    <property type="match status" value="1"/>
</dbReference>
<keyword evidence="1" id="KW-0472">Membrane</keyword>
<dbReference type="Proteomes" id="UP000000845">
    <property type="component" value="Chromosome"/>
</dbReference>
<dbReference type="EMBL" id="CP001739">
    <property type="protein sequence ID" value="ACZ09050.1"/>
    <property type="molecule type" value="Genomic_DNA"/>
</dbReference>
<dbReference type="InterPro" id="IPR042252">
    <property type="entry name" value="MtfA_N"/>
</dbReference>
<name>D1AKD4_SEBTE</name>
<dbReference type="CDD" id="cd20169">
    <property type="entry name" value="Peptidase_M90_mtfA"/>
    <property type="match status" value="1"/>
</dbReference>
<dbReference type="AlphaFoldDB" id="D1AKD4"/>